<accession>A0A225WXV3</accession>
<feature type="region of interest" description="Disordered" evidence="1">
    <location>
        <begin position="443"/>
        <end position="564"/>
    </location>
</feature>
<feature type="compositionally biased region" description="Low complexity" evidence="1">
    <location>
        <begin position="449"/>
        <end position="461"/>
    </location>
</feature>
<dbReference type="STRING" id="4795.A0A225WXV3"/>
<dbReference type="Pfam" id="PF00498">
    <property type="entry name" value="FHA"/>
    <property type="match status" value="1"/>
</dbReference>
<organism evidence="3 4">
    <name type="scientific">Phytophthora megakarya</name>
    <dbReference type="NCBI Taxonomy" id="4795"/>
    <lineage>
        <taxon>Eukaryota</taxon>
        <taxon>Sar</taxon>
        <taxon>Stramenopiles</taxon>
        <taxon>Oomycota</taxon>
        <taxon>Peronosporomycetes</taxon>
        <taxon>Peronosporales</taxon>
        <taxon>Peronosporaceae</taxon>
        <taxon>Phytophthora</taxon>
    </lineage>
</organism>
<feature type="region of interest" description="Disordered" evidence="1">
    <location>
        <begin position="306"/>
        <end position="337"/>
    </location>
</feature>
<dbReference type="InterPro" id="IPR000253">
    <property type="entry name" value="FHA_dom"/>
</dbReference>
<dbReference type="SMART" id="SM00240">
    <property type="entry name" value="FHA"/>
    <property type="match status" value="1"/>
</dbReference>
<evidence type="ECO:0000313" key="4">
    <source>
        <dbReference type="Proteomes" id="UP000198211"/>
    </source>
</evidence>
<dbReference type="PROSITE" id="PS50006">
    <property type="entry name" value="FHA_DOMAIN"/>
    <property type="match status" value="1"/>
</dbReference>
<reference evidence="4" key="1">
    <citation type="submission" date="2017-03" db="EMBL/GenBank/DDBJ databases">
        <title>Phytopthora megakarya and P. palmivora, two closely related causual agents of cacao black pod achieved similar genome size and gene model numbers by different mechanisms.</title>
        <authorList>
            <person name="Ali S."/>
            <person name="Shao J."/>
            <person name="Larry D.J."/>
            <person name="Kronmiller B."/>
            <person name="Shen D."/>
            <person name="Strem M.D."/>
            <person name="Melnick R.L."/>
            <person name="Guiltinan M.J."/>
            <person name="Tyler B.M."/>
            <person name="Meinhardt L.W."/>
            <person name="Bailey B.A."/>
        </authorList>
    </citation>
    <scope>NUCLEOTIDE SEQUENCE [LARGE SCALE GENOMIC DNA]</scope>
    <source>
        <strain evidence="4">zdho120</strain>
    </source>
</reference>
<name>A0A225WXV3_9STRA</name>
<proteinExistence type="predicted"/>
<feature type="compositionally biased region" description="Polar residues" evidence="1">
    <location>
        <begin position="519"/>
        <end position="532"/>
    </location>
</feature>
<sequence length="564" mass="63564">MPSLAAKVLPWGRFVLHKHENVTPPTQFDLKRSRHCIGRVSNRSDVVIPENFISGVHCIVRLLGKDDRGDPIVEIEDVSRNGVWVNDAKVGNRRKVLVAKGAVIRFTRPQDERQLSYRLEILPSGLTQENEVLHARLSADELTVAGRTRKRTHEEIQSTQSPSKVELPSAQPRPVKKIRQITQSSQEEESQPVPEPDSELTSAGTTEQSGPDSAPQDVQGPPAQAAGKRRHRPDVPASDSELAEFQQQLERLKKFLGEKDFLLSDTKEKLASTEQELQILRQENEALKKTHEDDLATLQRMREENEALKKSREDDLERVKAQVASDHKKEMNELQQDRDRLQRTIQCIVDDPNGPPQVKEVVDLEVAIHDLKHKLQNCKDDLAHQSSHVSHETPPSKKQLIEIERSRQIQTEIAAVMRNQTEKDKRNEQERAQASERIIALVSNNPNLSGSSQSQDSIDSGNLRNNRDNTQLSVGSNENSEPSPCDVALTHDPVDEESKSGESFQGRPPLFDRYGARDGNTTNRTATRSESQVFRGRRRDDSTVNQEGKREPGETEGEETKDSK</sequence>
<dbReference type="InterPro" id="IPR008984">
    <property type="entry name" value="SMAD_FHA_dom_sf"/>
</dbReference>
<feature type="compositionally biased region" description="Polar residues" evidence="1">
    <location>
        <begin position="200"/>
        <end position="211"/>
    </location>
</feature>
<dbReference type="AlphaFoldDB" id="A0A225WXV3"/>
<feature type="region of interest" description="Disordered" evidence="1">
    <location>
        <begin position="382"/>
        <end position="401"/>
    </location>
</feature>
<evidence type="ECO:0000259" key="2">
    <source>
        <dbReference type="PROSITE" id="PS50006"/>
    </source>
</evidence>
<keyword evidence="4" id="KW-1185">Reference proteome</keyword>
<evidence type="ECO:0000313" key="3">
    <source>
        <dbReference type="EMBL" id="OWZ22634.1"/>
    </source>
</evidence>
<feature type="region of interest" description="Disordered" evidence="1">
    <location>
        <begin position="144"/>
        <end position="244"/>
    </location>
</feature>
<dbReference type="SUPFAM" id="SSF49879">
    <property type="entry name" value="SMAD/FHA domain"/>
    <property type="match status" value="1"/>
</dbReference>
<dbReference type="Gene3D" id="2.60.200.20">
    <property type="match status" value="1"/>
</dbReference>
<feature type="compositionally biased region" description="Basic and acidic residues" evidence="1">
    <location>
        <begin position="538"/>
        <end position="564"/>
    </location>
</feature>
<dbReference type="OrthoDB" id="114364at2759"/>
<dbReference type="Proteomes" id="UP000198211">
    <property type="component" value="Unassembled WGS sequence"/>
</dbReference>
<feature type="domain" description="FHA" evidence="2">
    <location>
        <begin position="35"/>
        <end position="90"/>
    </location>
</feature>
<feature type="compositionally biased region" description="Polar residues" evidence="1">
    <location>
        <begin position="462"/>
        <end position="482"/>
    </location>
</feature>
<dbReference type="EMBL" id="NBNE01000120">
    <property type="protein sequence ID" value="OWZ22634.1"/>
    <property type="molecule type" value="Genomic_DNA"/>
</dbReference>
<gene>
    <name evidence="3" type="ORF">PHMEG_0002612</name>
</gene>
<protein>
    <recommendedName>
        <fullName evidence="2">FHA domain-containing protein</fullName>
    </recommendedName>
</protein>
<evidence type="ECO:0000256" key="1">
    <source>
        <dbReference type="SAM" id="MobiDB-lite"/>
    </source>
</evidence>
<comment type="caution">
    <text evidence="3">The sequence shown here is derived from an EMBL/GenBank/DDBJ whole genome shotgun (WGS) entry which is preliminary data.</text>
</comment>